<feature type="domain" description="Helicase ATP-binding" evidence="1">
    <location>
        <begin position="253"/>
        <end position="394"/>
    </location>
</feature>
<dbReference type="Gene3D" id="3.40.50.300">
    <property type="entry name" value="P-loop containing nucleotide triphosphate hydrolases"/>
    <property type="match status" value="2"/>
</dbReference>
<comment type="caution">
    <text evidence="3">The sequence shown here is derived from an EMBL/GenBank/DDBJ whole genome shotgun (WGS) entry which is preliminary data.</text>
</comment>
<dbReference type="PROSITE" id="PS51194">
    <property type="entry name" value="HELICASE_CTER"/>
    <property type="match status" value="1"/>
</dbReference>
<organism evidence="3 4">
    <name type="scientific">Arthrobacter gengyunqii</name>
    <dbReference type="NCBI Taxonomy" id="2886940"/>
    <lineage>
        <taxon>Bacteria</taxon>
        <taxon>Bacillati</taxon>
        <taxon>Actinomycetota</taxon>
        <taxon>Actinomycetes</taxon>
        <taxon>Micrococcales</taxon>
        <taxon>Micrococcaceae</taxon>
        <taxon>Arthrobacter</taxon>
    </lineage>
</organism>
<dbReference type="SUPFAM" id="SSF52540">
    <property type="entry name" value="P-loop containing nucleoside triphosphate hydrolases"/>
    <property type="match status" value="1"/>
</dbReference>
<name>A0ABS8GKM4_9MICC</name>
<dbReference type="PANTHER" id="PTHR47962">
    <property type="entry name" value="ATP-DEPENDENT HELICASE LHR-RELATED-RELATED"/>
    <property type="match status" value="1"/>
</dbReference>
<evidence type="ECO:0000259" key="1">
    <source>
        <dbReference type="PROSITE" id="PS51192"/>
    </source>
</evidence>
<reference evidence="3" key="1">
    <citation type="submission" date="2021-10" db="EMBL/GenBank/DDBJ databases">
        <title>Novel species in genus Arthrobacter.</title>
        <authorList>
            <person name="Liu Y."/>
        </authorList>
    </citation>
    <scope>NUCLEOTIDE SEQUENCE</scope>
    <source>
        <strain evidence="3">Zg-Y786</strain>
    </source>
</reference>
<proteinExistence type="predicted"/>
<dbReference type="InterPro" id="IPR001650">
    <property type="entry name" value="Helicase_C-like"/>
</dbReference>
<dbReference type="InterPro" id="IPR021835">
    <property type="entry name" value="DUF3427"/>
</dbReference>
<evidence type="ECO:0000259" key="2">
    <source>
        <dbReference type="PROSITE" id="PS51194"/>
    </source>
</evidence>
<sequence>MLANKILQGFSTDIVQPGPTQLLSLFPQDSLKRRQLRRPSTPLRKPALLTNGKDDPNLAAELRAEMGSANSVDLLCAFIRWTGLRLLEPALEDLRDRGIHIRVITSTYMGATERRAIDELVLKYGAEVRINYETHATRLHAKAWLFRRNTGFDTAYVGSSNLSAPAMLDGLEWNVKLSSVGTPDLLRKFEITFDSYWEQPAFQPYDPAVDGERLDAALARNGGRPTSKPESTTGLEIQPYLHQQEMLENLEAVRTVDDLHRNLLVAATGTGKTVIAALDYKRLSEAAGRELSLLFVAHRQEILKQSLRTYRDVMQRGSFGELYVGDHKPAQWKQVFASVQSLSALGLEKLDPRQFDVVVIDEFHHAEAPTYRRLLDRLQPQELVGLTATPERGDGVNVADQFFGGRIAGELRLWDALDADLLVPFHYFGVADDVDLSQVEWKRGNYDLTQLEALYTGNDARAAKVISELRDKVTSTSDMRALGFCVSVQHAHYMAAVFNRAGIAAMAVSGETPETDRAAALRKLRDRELNCLFAVDLFNEGLDLPEIDTIMLLRPTQSATVFIQQLGRGLRRAKDKSVLTVLDYIGQQRREFRFDAKLKALTGLRRKALEKAVEDGFPYLPSGSQIILDRVAQQTVLNNIRDQLRVNRKQLVAEVRSYGEHLLEDYLRESGRDLPDVYRKTGDSWTSLIREAGLADISHAHDVVPSSQLTGRSVLEEELLRRMTAMLCIDDPERAETYTKLVSENAPHYEELSDREQILARMLFFALWPNGGGHTSYDAGLQFLRRYPLVCAEIRQLAALGVQRSGYAPKGLGLGLQQIPLYSHATYRREEVLAALGYFALGGKTSHREGVAWCGETKTDAFFVTLEKDEKERAASIMYKDYAMSPEVFHWESQNATSPESVTGRRYINHKSLGTKVLLFTRPRQRDENGMTMPYTCLGQLDYMSHSGSKPVGIVWKLHRAMPADVYVEASAVAQ</sequence>
<dbReference type="InterPro" id="IPR014001">
    <property type="entry name" value="Helicase_ATP-bd"/>
</dbReference>
<dbReference type="Gene3D" id="3.30.870.10">
    <property type="entry name" value="Endonuclease Chain A"/>
    <property type="match status" value="1"/>
</dbReference>
<evidence type="ECO:0000313" key="3">
    <source>
        <dbReference type="EMBL" id="MCC3266915.1"/>
    </source>
</evidence>
<dbReference type="Pfam" id="PF00271">
    <property type="entry name" value="Helicase_C"/>
    <property type="match status" value="1"/>
</dbReference>
<dbReference type="InterPro" id="IPR006935">
    <property type="entry name" value="Helicase/UvrB_N"/>
</dbReference>
<dbReference type="CDD" id="cd18799">
    <property type="entry name" value="SF2_C_EcoAI-like"/>
    <property type="match status" value="1"/>
</dbReference>
<dbReference type="EMBL" id="JAJFZQ010000006">
    <property type="protein sequence ID" value="MCC3266915.1"/>
    <property type="molecule type" value="Genomic_DNA"/>
</dbReference>
<dbReference type="CDD" id="cd09203">
    <property type="entry name" value="PLDc_N_DEXD_b1"/>
    <property type="match status" value="1"/>
</dbReference>
<dbReference type="SMART" id="SM00487">
    <property type="entry name" value="DEXDc"/>
    <property type="match status" value="1"/>
</dbReference>
<dbReference type="Pfam" id="PF04851">
    <property type="entry name" value="ResIII"/>
    <property type="match status" value="1"/>
</dbReference>
<dbReference type="SMART" id="SM00490">
    <property type="entry name" value="HELICc"/>
    <property type="match status" value="1"/>
</dbReference>
<protein>
    <submittedName>
        <fullName evidence="3">DUF3427 domain-containing protein</fullName>
    </submittedName>
</protein>
<dbReference type="Proteomes" id="UP001139168">
    <property type="component" value="Unassembled WGS sequence"/>
</dbReference>
<keyword evidence="4" id="KW-1185">Reference proteome</keyword>
<gene>
    <name evidence="3" type="ORF">LJ752_12790</name>
</gene>
<dbReference type="PANTHER" id="PTHR47962:SF7">
    <property type="entry name" value="MITOCHONDRIAL ATP-DEPENDENT HELICASE IRC3-RELATED"/>
    <property type="match status" value="1"/>
</dbReference>
<dbReference type="PROSITE" id="PS51192">
    <property type="entry name" value="HELICASE_ATP_BIND_1"/>
    <property type="match status" value="1"/>
</dbReference>
<dbReference type="InterPro" id="IPR052511">
    <property type="entry name" value="ATP-dep_Helicase"/>
</dbReference>
<evidence type="ECO:0000313" key="4">
    <source>
        <dbReference type="Proteomes" id="UP001139168"/>
    </source>
</evidence>
<dbReference type="InterPro" id="IPR025202">
    <property type="entry name" value="PLD-like_dom"/>
</dbReference>
<dbReference type="CDD" id="cd18032">
    <property type="entry name" value="DEXHc_RE_I_III_res"/>
    <property type="match status" value="1"/>
</dbReference>
<dbReference type="InterPro" id="IPR027417">
    <property type="entry name" value="P-loop_NTPase"/>
</dbReference>
<dbReference type="Pfam" id="PF11907">
    <property type="entry name" value="DUF3427"/>
    <property type="match status" value="1"/>
</dbReference>
<dbReference type="Pfam" id="PF13091">
    <property type="entry name" value="PLDc_2"/>
    <property type="match status" value="1"/>
</dbReference>
<feature type="domain" description="Helicase C-terminal" evidence="2">
    <location>
        <begin position="468"/>
        <end position="625"/>
    </location>
</feature>
<accession>A0ABS8GKM4</accession>
<dbReference type="SUPFAM" id="SSF56024">
    <property type="entry name" value="Phospholipase D/nuclease"/>
    <property type="match status" value="1"/>
</dbReference>